<dbReference type="AlphaFoldDB" id="A0A8S8ZHQ0"/>
<name>A0A8S8ZHQ0_SORMA</name>
<gene>
    <name evidence="1" type="ORF">SMACR_08862</name>
</gene>
<comment type="caution">
    <text evidence="1">The sequence shown here is derived from an EMBL/GenBank/DDBJ whole genome shotgun (WGS) entry which is preliminary data.</text>
</comment>
<reference evidence="1 2" key="1">
    <citation type="submission" date="2017-07" db="EMBL/GenBank/DDBJ databases">
        <title>Genome sequence of the Sordaria macrospora wild type strain R19027.</title>
        <authorList>
            <person name="Nowrousian M."/>
            <person name="Teichert I."/>
            <person name="Kueck U."/>
        </authorList>
    </citation>
    <scope>NUCLEOTIDE SEQUENCE [LARGE SCALE GENOMIC DNA]</scope>
    <source>
        <strain evidence="1 2">R19027</strain>
        <tissue evidence="1">Mycelium</tissue>
    </source>
</reference>
<evidence type="ECO:0000313" key="2">
    <source>
        <dbReference type="Proteomes" id="UP000433876"/>
    </source>
</evidence>
<evidence type="ECO:0000313" key="1">
    <source>
        <dbReference type="EMBL" id="KAA8628356.1"/>
    </source>
</evidence>
<protein>
    <submittedName>
        <fullName evidence="1">Uncharacterized protein</fullName>
    </submittedName>
</protein>
<dbReference type="VEuPathDB" id="FungiDB:SMAC_08862"/>
<dbReference type="EMBL" id="NMPR01000189">
    <property type="protein sequence ID" value="KAA8628356.1"/>
    <property type="molecule type" value="Genomic_DNA"/>
</dbReference>
<sequence length="100" mass="10985">MNSLSPTLRSEPRLLGVRVNIAVIGVVHTPMIGHPLRDEQSRLAGRFVLPAAEVFGRISDTRKGLAQPRSMVVNVVARSTISDIESGKNGDLAWWHVIFD</sequence>
<organism evidence="1 2">
    <name type="scientific">Sordaria macrospora</name>
    <dbReference type="NCBI Taxonomy" id="5147"/>
    <lineage>
        <taxon>Eukaryota</taxon>
        <taxon>Fungi</taxon>
        <taxon>Dikarya</taxon>
        <taxon>Ascomycota</taxon>
        <taxon>Pezizomycotina</taxon>
        <taxon>Sordariomycetes</taxon>
        <taxon>Sordariomycetidae</taxon>
        <taxon>Sordariales</taxon>
        <taxon>Sordariaceae</taxon>
        <taxon>Sordaria</taxon>
    </lineage>
</organism>
<proteinExistence type="predicted"/>
<dbReference type="Proteomes" id="UP000433876">
    <property type="component" value="Unassembled WGS sequence"/>
</dbReference>
<accession>A0A8S8ZHQ0</accession>